<comment type="caution">
    <text evidence="10">The sequence shown here is derived from an EMBL/GenBank/DDBJ whole genome shotgun (WGS) entry which is preliminary data.</text>
</comment>
<feature type="transmembrane region" description="Helical" evidence="8">
    <location>
        <begin position="404"/>
        <end position="424"/>
    </location>
</feature>
<keyword evidence="11" id="KW-1185">Reference proteome</keyword>
<feature type="transmembrane region" description="Helical" evidence="8">
    <location>
        <begin position="48"/>
        <end position="67"/>
    </location>
</feature>
<feature type="transmembrane region" description="Helical" evidence="8">
    <location>
        <begin position="246"/>
        <end position="267"/>
    </location>
</feature>
<dbReference type="PRINTS" id="PR00171">
    <property type="entry name" value="SUGRTRNSPORT"/>
</dbReference>
<organism evidence="10 11">
    <name type="scientific">Sphingobium naphthae</name>
    <dbReference type="NCBI Taxonomy" id="1886786"/>
    <lineage>
        <taxon>Bacteria</taxon>
        <taxon>Pseudomonadati</taxon>
        <taxon>Pseudomonadota</taxon>
        <taxon>Alphaproteobacteria</taxon>
        <taxon>Sphingomonadales</taxon>
        <taxon>Sphingomonadaceae</taxon>
        <taxon>Sphingobium</taxon>
    </lineage>
</organism>
<dbReference type="InterPro" id="IPR036259">
    <property type="entry name" value="MFS_trans_sf"/>
</dbReference>
<keyword evidence="6 8" id="KW-0472">Membrane</keyword>
<feature type="transmembrane region" description="Helical" evidence="8">
    <location>
        <begin position="375"/>
        <end position="398"/>
    </location>
</feature>
<dbReference type="InterPro" id="IPR003663">
    <property type="entry name" value="Sugar/inositol_transpt"/>
</dbReference>
<feature type="transmembrane region" description="Helical" evidence="8">
    <location>
        <begin position="138"/>
        <end position="159"/>
    </location>
</feature>
<evidence type="ECO:0000256" key="7">
    <source>
        <dbReference type="RuleBase" id="RU003346"/>
    </source>
</evidence>
<dbReference type="PROSITE" id="PS00217">
    <property type="entry name" value="SUGAR_TRANSPORT_2"/>
    <property type="match status" value="1"/>
</dbReference>
<evidence type="ECO:0000313" key="10">
    <source>
        <dbReference type="EMBL" id="MDV5824946.1"/>
    </source>
</evidence>
<feature type="transmembrane region" description="Helical" evidence="8">
    <location>
        <begin position="79"/>
        <end position="102"/>
    </location>
</feature>
<proteinExistence type="inferred from homology"/>
<comment type="similarity">
    <text evidence="2 7">Belongs to the major facilitator superfamily. Sugar transporter (TC 2.A.1.1) family.</text>
</comment>
<evidence type="ECO:0000256" key="8">
    <source>
        <dbReference type="SAM" id="Phobius"/>
    </source>
</evidence>
<dbReference type="NCBIfam" id="TIGR00879">
    <property type="entry name" value="SP"/>
    <property type="match status" value="1"/>
</dbReference>
<feature type="transmembrane region" description="Helical" evidence="8">
    <location>
        <begin position="171"/>
        <end position="190"/>
    </location>
</feature>
<dbReference type="PROSITE" id="PS50850">
    <property type="entry name" value="MFS"/>
    <property type="match status" value="1"/>
</dbReference>
<evidence type="ECO:0000256" key="6">
    <source>
        <dbReference type="ARBA" id="ARBA00023136"/>
    </source>
</evidence>
<evidence type="ECO:0000256" key="4">
    <source>
        <dbReference type="ARBA" id="ARBA00022692"/>
    </source>
</evidence>
<dbReference type="SUPFAM" id="SSF103473">
    <property type="entry name" value="MFS general substrate transporter"/>
    <property type="match status" value="1"/>
</dbReference>
<dbReference type="Pfam" id="PF00083">
    <property type="entry name" value="Sugar_tr"/>
    <property type="match status" value="1"/>
</dbReference>
<keyword evidence="3 7" id="KW-0813">Transport</keyword>
<evidence type="ECO:0000259" key="9">
    <source>
        <dbReference type="PROSITE" id="PS50850"/>
    </source>
</evidence>
<evidence type="ECO:0000256" key="1">
    <source>
        <dbReference type="ARBA" id="ARBA00004141"/>
    </source>
</evidence>
<evidence type="ECO:0000256" key="3">
    <source>
        <dbReference type="ARBA" id="ARBA00022448"/>
    </source>
</evidence>
<keyword evidence="5 8" id="KW-1133">Transmembrane helix</keyword>
<evidence type="ECO:0000256" key="2">
    <source>
        <dbReference type="ARBA" id="ARBA00010992"/>
    </source>
</evidence>
<dbReference type="Gene3D" id="1.20.1250.20">
    <property type="entry name" value="MFS general substrate transporter like domains"/>
    <property type="match status" value="2"/>
</dbReference>
<feature type="transmembrane region" description="Helical" evidence="8">
    <location>
        <begin position="311"/>
        <end position="333"/>
    </location>
</feature>
<dbReference type="PANTHER" id="PTHR48023:SF4">
    <property type="entry name" value="D-XYLOSE-PROTON SYMPORTER-LIKE 2"/>
    <property type="match status" value="1"/>
</dbReference>
<feature type="transmembrane region" description="Helical" evidence="8">
    <location>
        <begin position="287"/>
        <end position="304"/>
    </location>
</feature>
<dbReference type="Proteomes" id="UP001185984">
    <property type="component" value="Unassembled WGS sequence"/>
</dbReference>
<dbReference type="EMBL" id="JAPTHD010000007">
    <property type="protein sequence ID" value="MDV5824946.1"/>
    <property type="molecule type" value="Genomic_DNA"/>
</dbReference>
<dbReference type="InterPro" id="IPR005828">
    <property type="entry name" value="MFS_sugar_transport-like"/>
</dbReference>
<name>A0ABU3ZZI5_9SPHN</name>
<feature type="transmembrane region" description="Helical" evidence="8">
    <location>
        <begin position="339"/>
        <end position="363"/>
    </location>
</feature>
<accession>A0ABU3ZZI5</accession>
<dbReference type="PROSITE" id="PS00216">
    <property type="entry name" value="SUGAR_TRANSPORT_1"/>
    <property type="match status" value="1"/>
</dbReference>
<dbReference type="InterPro" id="IPR050820">
    <property type="entry name" value="MFS_Sugar_Transporter"/>
</dbReference>
<sequence>MQRTAQKGSSGRAATAAALGGLLFGFDTAVIAGVTQALTDSFDLTSTGLGAAVSAALVGTLVGALGAGKPSDRHGSRVVLIWIGVAYILSAIGCALSGNLILFVAFRLLGGLAIGGSSVAAPVYIAEISPAAKRGRMVATFQLSIVIGILAAYLSNALIGMSSDAPELWRLKLGIAALPACLFIMLLLRIPDSPRWLLQRGREEDARRAIDRLALEDAAALIEPPRAVLAAARSDRLSWRAHRRPILLAIAIAAFNQLSGINAILYYLGDIFAMAGFSSLSADLQSVAIGIANLAATLIGMALIDRVGRRPLLFVGAVGTAVALAGVATIYTMGRGEALLLPMLIGFILFFAVSQGAVIWVYLSEIFPTAVRARGQALGSGVHWGLNALIAFGFPIVAQQSRALPFWAFAVAMVTQALVVWRYFPETRGRALGEAIGPLTGAAGHGKPAYDDHAL</sequence>
<dbReference type="RefSeq" id="WP_317517595.1">
    <property type="nucleotide sequence ID" value="NZ_JAPTHD010000007.1"/>
</dbReference>
<dbReference type="InterPro" id="IPR020846">
    <property type="entry name" value="MFS_dom"/>
</dbReference>
<evidence type="ECO:0000313" key="11">
    <source>
        <dbReference type="Proteomes" id="UP001185984"/>
    </source>
</evidence>
<protein>
    <submittedName>
        <fullName evidence="10">Sugar porter family MFS transporter</fullName>
    </submittedName>
</protein>
<evidence type="ECO:0000256" key="5">
    <source>
        <dbReference type="ARBA" id="ARBA00022989"/>
    </source>
</evidence>
<feature type="domain" description="Major facilitator superfamily (MFS) profile" evidence="9">
    <location>
        <begin position="13"/>
        <end position="428"/>
    </location>
</feature>
<feature type="transmembrane region" description="Helical" evidence="8">
    <location>
        <begin position="108"/>
        <end position="126"/>
    </location>
</feature>
<dbReference type="PANTHER" id="PTHR48023">
    <property type="entry name" value="D-XYLOSE-PROTON SYMPORTER-LIKE 2"/>
    <property type="match status" value="1"/>
</dbReference>
<reference evidence="11" key="1">
    <citation type="journal article" date="2022" name="J Environ Chem Eng">
        <title>Biodegradation of petroleum oil using a constructed nonpathogenic and heavy metal-tolerant bacterial consortium isolated from marine sponges.</title>
        <authorList>
            <person name="Dechsakulwatana C."/>
            <person name="Rungsihiranrut A."/>
            <person name="Muangchinda C."/>
            <person name="Ningthoujam R."/>
            <person name="Klankeo P."/>
            <person name="Pinyakong O."/>
        </authorList>
    </citation>
    <scope>NUCLEOTIDE SEQUENCE [LARGE SCALE GENOMIC DNA]</scope>
    <source>
        <strain evidence="11">MO2-4</strain>
    </source>
</reference>
<dbReference type="InterPro" id="IPR005829">
    <property type="entry name" value="Sugar_transporter_CS"/>
</dbReference>
<comment type="subcellular location">
    <subcellularLocation>
        <location evidence="1">Membrane</location>
        <topology evidence="1">Multi-pass membrane protein</topology>
    </subcellularLocation>
</comment>
<gene>
    <name evidence="10" type="ORF">O0R41_15170</name>
</gene>
<keyword evidence="4 8" id="KW-0812">Transmembrane</keyword>